<feature type="compositionally biased region" description="Polar residues" evidence="2">
    <location>
        <begin position="933"/>
        <end position="950"/>
    </location>
</feature>
<feature type="domain" description="Hpc2-related" evidence="3">
    <location>
        <begin position="102"/>
        <end position="152"/>
    </location>
</feature>
<evidence type="ECO:0000256" key="1">
    <source>
        <dbReference type="ARBA" id="ARBA00022553"/>
    </source>
</evidence>
<feature type="region of interest" description="Disordered" evidence="2">
    <location>
        <begin position="830"/>
        <end position="911"/>
    </location>
</feature>
<feature type="compositionally biased region" description="Basic residues" evidence="2">
    <location>
        <begin position="225"/>
        <end position="237"/>
    </location>
</feature>
<proteinExistence type="predicted"/>
<feature type="domain" description="Ubinuclein middle" evidence="4">
    <location>
        <begin position="325"/>
        <end position="562"/>
    </location>
</feature>
<reference evidence="6 7" key="1">
    <citation type="submission" date="2025-04" db="UniProtKB">
        <authorList>
            <consortium name="RefSeq"/>
        </authorList>
    </citation>
    <scope>IDENTIFICATION</scope>
    <source>
        <tissue evidence="6 7">Gonads</tissue>
    </source>
</reference>
<feature type="compositionally biased region" description="Low complexity" evidence="2">
    <location>
        <begin position="1040"/>
        <end position="1061"/>
    </location>
</feature>
<gene>
    <name evidence="6 7" type="primary">LOC106172285</name>
</gene>
<feature type="compositionally biased region" description="Polar residues" evidence="2">
    <location>
        <begin position="967"/>
        <end position="977"/>
    </location>
</feature>
<feature type="compositionally biased region" description="Basic and acidic residues" evidence="2">
    <location>
        <begin position="455"/>
        <end position="465"/>
    </location>
</feature>
<sequence length="1310" mass="141777">MAEAKRIQLTAVGPVQSKNKEKKEIPTLRFNLTLTKSTSKTCPEFSYTELTRNILNEAKENEEANPFLDPDDPLAVDDRDKMLALAKSFEEKYGSKPSKRRREERLEDLIDMGEGYDENDPFIDNTEAYDEIVPSCLTTKLGGFYINQGALDFRTLEEDESEADLKAVTKKKRKKIKRITSDEEGEGGIVKRGPKKRKSKDGEIKEKKKRKKSAGEMKGEELLKKIKRERGRPKKQKVAPSVADLLKQHEISPTSQGNTGGDTGSFSTGVHNGVTDPEEAQKIDSTIESVISQSLTLAQSEEEEGSQGDGQWSVPAVPGELAPRLPTGLSDDLENKIELIKKAAKQSTEGKCKFFSAAVNRLLLDIEQDTREISCSQRSGIYSHMATFLPCNKETLLKRVKKLKLNAQDDQLKDPINKLKEAIDGAMPALMDSYQAECAAAHQARYDRLMEAKDKLESSKDEKPTENGAVVPSATGASTESDEDAEASQQGDKKRIMAPRKKFEWTESIRELLCRVVRLKLQGYESTRAKGQTAEEYLKGFLEAEIKTLWPKGWMQTRMLFKESKSAHSYLTGPQQKPKKTMIVTTSPKPQIVTSVAVVTTSTSVSSTVTAGTTVSQENKQIDMNTVPSSLGLGEQKRTDHAYSQRPKTQITTKPLTSTQVSELLRSSPASEVLKTLSLSTGSPAVSNTPVTAVVTSSLPGTVTNSSSDFMSSFQNFVNSQQSPQLSSQVQHPLTKSLFTLSQDLKNKMQTTVTVSKTKSKSPITVTWKGSSGAMKGQGHHLIKTTSSPGVYNTSVVDTTKTSPKTSPVAPLKGQNASIVTSSGQQVYIQRSQQPVQTNSVSSSSMQSAQGKTSHTANVASSLHKDQGQKAGGLAGPQGATVSPTHQGTKPKPSVPAAAAGNTVRLQQGQQSSIMSTAANLLDQKGNSVLGRTPSSSGRQGQTGGLQQDANHTDKVVKTLFSGDLITSHSGQEQGNSHRGGGDAVQQKTVSPQQQQKQQLQQQIQARLLQQQHLTEYQQADLVQQHLKAAIQQKQKHQQQKVLQQQQQKPSQQKSSTASQQEAKRKSSNEALLQHMKQQQMQRTLSAQQQQQQKSQSRSLLTGGTSAWTSDSAQQIYSSALTSPEVAPSQGLNYKSKTAAAAATQKPDSAFCVPYMRSLSSGGVPGVSPTLSLAGVTSALPGVPPSLTLAGAGGFDIVEYLKGSPVTPTSLSRSAADLSPAHGGQFGNTSPVVVQQTTPPRAGHSPSHSTPSPLHQQTSPLHGHAAQYGLGTPHMYPSIHTTSPLHHLPPNTLPYGTHVTADPAQGKHKY</sequence>
<evidence type="ECO:0000259" key="3">
    <source>
        <dbReference type="Pfam" id="PF08729"/>
    </source>
</evidence>
<keyword evidence="1" id="KW-0597">Phosphoprotein</keyword>
<evidence type="ECO:0000313" key="5">
    <source>
        <dbReference type="Proteomes" id="UP000085678"/>
    </source>
</evidence>
<feature type="compositionally biased region" description="Polar residues" evidence="2">
    <location>
        <begin position="1227"/>
        <end position="1239"/>
    </location>
</feature>
<evidence type="ECO:0000313" key="7">
    <source>
        <dbReference type="RefSeq" id="XP_013408379.1"/>
    </source>
</evidence>
<dbReference type="RefSeq" id="XP_013408378.1">
    <property type="nucleotide sequence ID" value="XM_013552924.1"/>
</dbReference>
<feature type="region of interest" description="Disordered" evidence="2">
    <location>
        <begin position="296"/>
        <end position="315"/>
    </location>
</feature>
<accession>A0A1S3JER0</accession>
<dbReference type="STRING" id="7574.A0A1S3JER0"/>
<evidence type="ECO:0000256" key="2">
    <source>
        <dbReference type="SAM" id="MobiDB-lite"/>
    </source>
</evidence>
<protein>
    <submittedName>
        <fullName evidence="6">Ubinuclein-1-like isoform X1</fullName>
    </submittedName>
    <submittedName>
        <fullName evidence="7">Ubinuclein-1-like isoform X2</fullName>
    </submittedName>
</protein>
<dbReference type="InterPro" id="IPR026947">
    <property type="entry name" value="UBN_middle_dom"/>
</dbReference>
<evidence type="ECO:0000313" key="6">
    <source>
        <dbReference type="RefSeq" id="XP_013408378.1"/>
    </source>
</evidence>
<keyword evidence="5" id="KW-1185">Reference proteome</keyword>
<feature type="compositionally biased region" description="Low complexity" evidence="2">
    <location>
        <begin position="1244"/>
        <end position="1255"/>
    </location>
</feature>
<feature type="region of interest" description="Disordered" evidence="2">
    <location>
        <begin position="967"/>
        <end position="998"/>
    </location>
</feature>
<feature type="region of interest" description="Disordered" evidence="2">
    <location>
        <begin position="1206"/>
        <end position="1310"/>
    </location>
</feature>
<feature type="region of interest" description="Disordered" evidence="2">
    <location>
        <begin position="926"/>
        <end position="952"/>
    </location>
</feature>
<name>A0A1S3JER0_LINAN</name>
<feature type="region of interest" description="Disordered" evidence="2">
    <location>
        <begin position="455"/>
        <end position="496"/>
    </location>
</feature>
<dbReference type="KEGG" id="lak:106172285"/>
<dbReference type="PANTHER" id="PTHR21669:SF28">
    <property type="entry name" value="YEMANUCLEIN"/>
    <property type="match status" value="1"/>
</dbReference>
<feature type="region of interest" description="Disordered" evidence="2">
    <location>
        <begin position="184"/>
        <end position="276"/>
    </location>
</feature>
<dbReference type="PANTHER" id="PTHR21669">
    <property type="entry name" value="CAPZ-INTERACTING PROTEIN AND RELATED PROTEINS"/>
    <property type="match status" value="1"/>
</dbReference>
<feature type="compositionally biased region" description="Low complexity" evidence="2">
    <location>
        <begin position="1078"/>
        <end position="1099"/>
    </location>
</feature>
<dbReference type="Pfam" id="PF08729">
    <property type="entry name" value="HUN"/>
    <property type="match status" value="1"/>
</dbReference>
<dbReference type="GO" id="GO:0005634">
    <property type="term" value="C:nucleus"/>
    <property type="evidence" value="ECO:0007669"/>
    <property type="project" value="TreeGrafter"/>
</dbReference>
<evidence type="ECO:0000259" key="4">
    <source>
        <dbReference type="Pfam" id="PF14075"/>
    </source>
</evidence>
<feature type="region of interest" description="Disordered" evidence="2">
    <location>
        <begin position="795"/>
        <end position="816"/>
    </location>
</feature>
<dbReference type="GO" id="GO:0006325">
    <property type="term" value="P:chromatin organization"/>
    <property type="evidence" value="ECO:0007669"/>
    <property type="project" value="TreeGrafter"/>
</dbReference>
<feature type="compositionally biased region" description="Polar residues" evidence="2">
    <location>
        <begin position="795"/>
        <end position="806"/>
    </location>
</feature>
<dbReference type="OrthoDB" id="68076at2759"/>
<feature type="compositionally biased region" description="Low complexity" evidence="2">
    <location>
        <begin position="832"/>
        <end position="854"/>
    </location>
</feature>
<dbReference type="RefSeq" id="XP_013408379.1">
    <property type="nucleotide sequence ID" value="XM_013552925.1"/>
</dbReference>
<feature type="compositionally biased region" description="Low complexity" evidence="2">
    <location>
        <begin position="986"/>
        <end position="998"/>
    </location>
</feature>
<dbReference type="InterPro" id="IPR014840">
    <property type="entry name" value="HRD"/>
</dbReference>
<dbReference type="Pfam" id="PF14075">
    <property type="entry name" value="UBN_AB"/>
    <property type="match status" value="1"/>
</dbReference>
<dbReference type="Proteomes" id="UP000085678">
    <property type="component" value="Unplaced"/>
</dbReference>
<organism evidence="5 7">
    <name type="scientific">Lingula anatina</name>
    <name type="common">Brachiopod</name>
    <name type="synonym">Lingula unguis</name>
    <dbReference type="NCBI Taxonomy" id="7574"/>
    <lineage>
        <taxon>Eukaryota</taxon>
        <taxon>Metazoa</taxon>
        <taxon>Spiralia</taxon>
        <taxon>Lophotrochozoa</taxon>
        <taxon>Brachiopoda</taxon>
        <taxon>Linguliformea</taxon>
        <taxon>Lingulata</taxon>
        <taxon>Lingulida</taxon>
        <taxon>Linguloidea</taxon>
        <taxon>Lingulidae</taxon>
        <taxon>Lingula</taxon>
    </lineage>
</organism>
<feature type="compositionally biased region" description="Basic and acidic residues" evidence="2">
    <location>
        <begin position="213"/>
        <end position="224"/>
    </location>
</feature>
<dbReference type="GeneID" id="106172285"/>
<feature type="region of interest" description="Disordered" evidence="2">
    <location>
        <begin position="1038"/>
        <end position="1105"/>
    </location>
</feature>